<dbReference type="GO" id="GO:0008168">
    <property type="term" value="F:methyltransferase activity"/>
    <property type="evidence" value="ECO:0007669"/>
    <property type="project" value="InterPro"/>
</dbReference>
<dbReference type="EMBL" id="KR052480">
    <property type="protein sequence ID" value="AKF12745.1"/>
    <property type="molecule type" value="Genomic_DNA"/>
</dbReference>
<organism evidence="1 2">
    <name type="scientific">Sinorhizobium phage phiM7</name>
    <dbReference type="NCBI Taxonomy" id="1647403"/>
    <lineage>
        <taxon>Viruses</taxon>
        <taxon>Duplodnaviria</taxon>
        <taxon>Heunggongvirae</taxon>
        <taxon>Uroviricota</taxon>
        <taxon>Caudoviricetes</taxon>
        <taxon>Emdodecavirus</taxon>
        <taxon>Emdodecavirus M7</taxon>
    </lineage>
</organism>
<dbReference type="PROSITE" id="PS00092">
    <property type="entry name" value="N6_MTASE"/>
    <property type="match status" value="1"/>
</dbReference>
<accession>A0A0F6WBS7</accession>
<dbReference type="Proteomes" id="UP000221947">
    <property type="component" value="Segment"/>
</dbReference>
<keyword evidence="2" id="KW-1185">Reference proteome</keyword>
<dbReference type="GO" id="GO:0003676">
    <property type="term" value="F:nucleic acid binding"/>
    <property type="evidence" value="ECO:0007669"/>
    <property type="project" value="InterPro"/>
</dbReference>
<evidence type="ECO:0000313" key="2">
    <source>
        <dbReference type="Proteomes" id="UP000221947"/>
    </source>
</evidence>
<dbReference type="InterPro" id="IPR002052">
    <property type="entry name" value="DNA_methylase_N6_adenine_CS"/>
</dbReference>
<name>A0A0F6WBS7_9CAUD</name>
<sequence>MTVVKSNYELSPNHYYPTEPWATKTALRFFPITDRDRVWEPCAGNHHVVKVFREEGVPVYSSDIETYRYEHDEILDFLNKPDDYNPFNANVIFTNPPYGAGNRLAAAFCRKALLTKGVDKVAMLLTPKFDFGSTRTDLFRDNPAFYGKLHLLDRISWAENGKTGTDDSAWYFWDKRNTEENPIMFYGGKNR</sequence>
<proteinExistence type="predicted"/>
<dbReference type="SUPFAM" id="SSF53335">
    <property type="entry name" value="S-adenosyl-L-methionine-dependent methyltransferases"/>
    <property type="match status" value="1"/>
</dbReference>
<reference evidence="1 2" key="1">
    <citation type="submission" date="2015-04" db="EMBL/GenBank/DDBJ databases">
        <authorList>
            <person name="Schouten J.T."/>
            <person name="Crockett J.T."/>
            <person name="Hodson T.S."/>
            <person name="Hyde J.R."/>
            <person name="Smith T.A."/>
            <person name="Merrill B.D."/>
            <person name="Crook M.B."/>
            <person name="Griffitts J.S."/>
            <person name="Burnett S.H."/>
            <person name="Grose J.H."/>
            <person name="Breakwell D.P."/>
        </authorList>
    </citation>
    <scope>NUCLEOTIDE SEQUENCE [LARGE SCALE GENOMIC DNA]</scope>
</reference>
<evidence type="ECO:0000313" key="1">
    <source>
        <dbReference type="EMBL" id="AKF12745.1"/>
    </source>
</evidence>
<protein>
    <submittedName>
        <fullName evidence="1">Conjugal transfer protein</fullName>
    </submittedName>
</protein>
<dbReference type="InterPro" id="IPR029063">
    <property type="entry name" value="SAM-dependent_MTases_sf"/>
</dbReference>
<dbReference type="GO" id="GO:0032259">
    <property type="term" value="P:methylation"/>
    <property type="evidence" value="ECO:0007669"/>
    <property type="project" value="InterPro"/>
</dbReference>
<gene>
    <name evidence="1" type="ORF">PHIM7_200</name>
</gene>